<evidence type="ECO:0000313" key="3">
    <source>
        <dbReference type="EMBL" id="TVU14462.1"/>
    </source>
</evidence>
<evidence type="ECO:0000313" key="4">
    <source>
        <dbReference type="Proteomes" id="UP000324897"/>
    </source>
</evidence>
<sequence length="309" mass="33556">MSCPAASSSERRRLVEIASIFIHDSVHPQRFLPNPQSKSNRCSRMVAAAEVAALVEPSAAIKKRTPAEIEEDEGEAQHLKKHMRWHARVAALQRIPRMAQVAAASATTVEREAGIVDACAGQGSAFYSHSAAQSDAPSPAMAPTTSPITAGRTATPSQAPSFLTSDDHRCLANGEVHHVATLPVHSPSFGAMPEGGPRGKKRKSPRVSLGIFRSPLSRMMLSRISRTSFTPSPRATHGTSHRARCNIDLNAEPEDVNTKMEELNVEMEEANTELKKLNAEIEEANTELEELNAELEEDNDVTGLLYLLK</sequence>
<comment type="caution">
    <text evidence="3">The sequence shown here is derived from an EMBL/GenBank/DDBJ whole genome shotgun (WGS) entry which is preliminary data.</text>
</comment>
<organism evidence="3 4">
    <name type="scientific">Eragrostis curvula</name>
    <name type="common">weeping love grass</name>
    <dbReference type="NCBI Taxonomy" id="38414"/>
    <lineage>
        <taxon>Eukaryota</taxon>
        <taxon>Viridiplantae</taxon>
        <taxon>Streptophyta</taxon>
        <taxon>Embryophyta</taxon>
        <taxon>Tracheophyta</taxon>
        <taxon>Spermatophyta</taxon>
        <taxon>Magnoliopsida</taxon>
        <taxon>Liliopsida</taxon>
        <taxon>Poales</taxon>
        <taxon>Poaceae</taxon>
        <taxon>PACMAD clade</taxon>
        <taxon>Chloridoideae</taxon>
        <taxon>Eragrostideae</taxon>
        <taxon>Eragrostidinae</taxon>
        <taxon>Eragrostis</taxon>
    </lineage>
</organism>
<dbReference type="Proteomes" id="UP000324897">
    <property type="component" value="Unassembled WGS sequence"/>
</dbReference>
<feature type="compositionally biased region" description="Low complexity" evidence="2">
    <location>
        <begin position="134"/>
        <end position="150"/>
    </location>
</feature>
<feature type="coiled-coil region" evidence="1">
    <location>
        <begin position="257"/>
        <end position="301"/>
    </location>
</feature>
<keyword evidence="4" id="KW-1185">Reference proteome</keyword>
<accession>A0A5J9TSX2</accession>
<protein>
    <submittedName>
        <fullName evidence="3">Uncharacterized protein</fullName>
    </submittedName>
</protein>
<feature type="non-terminal residue" evidence="3">
    <location>
        <position position="1"/>
    </location>
</feature>
<dbReference type="EMBL" id="RWGY01000031">
    <property type="protein sequence ID" value="TVU14462.1"/>
    <property type="molecule type" value="Genomic_DNA"/>
</dbReference>
<feature type="compositionally biased region" description="Polar residues" evidence="2">
    <location>
        <begin position="152"/>
        <end position="164"/>
    </location>
</feature>
<name>A0A5J9TSX2_9POAL</name>
<keyword evidence="1" id="KW-0175">Coiled coil</keyword>
<dbReference type="Gramene" id="TVU14462">
    <property type="protein sequence ID" value="TVU14462"/>
    <property type="gene ID" value="EJB05_37932"/>
</dbReference>
<dbReference type="AlphaFoldDB" id="A0A5J9TSX2"/>
<evidence type="ECO:0000256" key="2">
    <source>
        <dbReference type="SAM" id="MobiDB-lite"/>
    </source>
</evidence>
<proteinExistence type="predicted"/>
<gene>
    <name evidence="3" type="ORF">EJB05_37932</name>
</gene>
<feature type="region of interest" description="Disordered" evidence="2">
    <location>
        <begin position="130"/>
        <end position="165"/>
    </location>
</feature>
<reference evidence="3 4" key="1">
    <citation type="journal article" date="2019" name="Sci. Rep.">
        <title>A high-quality genome of Eragrostis curvula grass provides insights into Poaceae evolution and supports new strategies to enhance forage quality.</title>
        <authorList>
            <person name="Carballo J."/>
            <person name="Santos B.A.C.M."/>
            <person name="Zappacosta D."/>
            <person name="Garbus I."/>
            <person name="Selva J.P."/>
            <person name="Gallo C.A."/>
            <person name="Diaz A."/>
            <person name="Albertini E."/>
            <person name="Caccamo M."/>
            <person name="Echenique V."/>
        </authorList>
    </citation>
    <scope>NUCLEOTIDE SEQUENCE [LARGE SCALE GENOMIC DNA]</scope>
    <source>
        <strain evidence="4">cv. Victoria</strain>
        <tissue evidence="3">Leaf</tissue>
    </source>
</reference>
<feature type="region of interest" description="Disordered" evidence="2">
    <location>
        <begin position="185"/>
        <end position="205"/>
    </location>
</feature>
<evidence type="ECO:0000256" key="1">
    <source>
        <dbReference type="SAM" id="Coils"/>
    </source>
</evidence>